<evidence type="ECO:0000256" key="3">
    <source>
        <dbReference type="ARBA" id="ARBA00022748"/>
    </source>
</evidence>
<dbReference type="NCBIfam" id="TIGR01189">
    <property type="entry name" value="ccmA"/>
    <property type="match status" value="1"/>
</dbReference>
<accession>A0A7W7IMQ0</accession>
<dbReference type="PANTHER" id="PTHR43499">
    <property type="entry name" value="ABC TRANSPORTER I FAMILY MEMBER 1"/>
    <property type="match status" value="1"/>
</dbReference>
<protein>
    <submittedName>
        <fullName evidence="8">Heme exporter protein A</fullName>
    </submittedName>
</protein>
<keyword evidence="9" id="KW-1185">Reference proteome</keyword>
<dbReference type="RefSeq" id="WP_184267048.1">
    <property type="nucleotide sequence ID" value="NZ_JACHKY010000001.1"/>
</dbReference>
<sequence>MLKTVDIQSLSLSRGERVLFHGLSVRLPAGEAVALTGANGAGKTSLLRAVAGFIRPDAGTITFSGGPNAGPGLDGETLEPETARRDGVHLLGHLEGLKPTRTARQEFDFQTAWLGGTGAAREAAVARLSLKPLLDLETRKLSAGQKRRLSLARLIAAPRALWLLDEPLAPLDERWRTVAAELMTAHLASGGMILAAVHDPLPVPARNLDLGGLA</sequence>
<evidence type="ECO:0000256" key="2">
    <source>
        <dbReference type="ARBA" id="ARBA00022741"/>
    </source>
</evidence>
<dbReference type="InterPro" id="IPR003593">
    <property type="entry name" value="AAA+_ATPase"/>
</dbReference>
<dbReference type="GO" id="GO:0022857">
    <property type="term" value="F:transmembrane transporter activity"/>
    <property type="evidence" value="ECO:0007669"/>
    <property type="project" value="InterPro"/>
</dbReference>
<evidence type="ECO:0000313" key="8">
    <source>
        <dbReference type="EMBL" id="MBB4796963.1"/>
    </source>
</evidence>
<keyword evidence="4" id="KW-0067">ATP-binding</keyword>
<name>A0A7W7IMQ0_9CAUL</name>
<evidence type="ECO:0000256" key="6">
    <source>
        <dbReference type="ARBA" id="ARBA00023136"/>
    </source>
</evidence>
<dbReference type="InterPro" id="IPR003439">
    <property type="entry name" value="ABC_transporter-like_ATP-bd"/>
</dbReference>
<evidence type="ECO:0000256" key="4">
    <source>
        <dbReference type="ARBA" id="ARBA00022840"/>
    </source>
</evidence>
<dbReference type="GO" id="GO:0005524">
    <property type="term" value="F:ATP binding"/>
    <property type="evidence" value="ECO:0007669"/>
    <property type="project" value="UniProtKB-KW"/>
</dbReference>
<dbReference type="InterPro" id="IPR005895">
    <property type="entry name" value="ABC_transptr_haem_export_CcmA"/>
</dbReference>
<gene>
    <name evidence="8" type="ORF">HNP32_000677</name>
</gene>
<dbReference type="Pfam" id="PF00005">
    <property type="entry name" value="ABC_tran"/>
    <property type="match status" value="1"/>
</dbReference>
<dbReference type="PROSITE" id="PS00211">
    <property type="entry name" value="ABC_TRANSPORTER_1"/>
    <property type="match status" value="1"/>
</dbReference>
<evidence type="ECO:0000259" key="7">
    <source>
        <dbReference type="PROSITE" id="PS50893"/>
    </source>
</evidence>
<evidence type="ECO:0000256" key="5">
    <source>
        <dbReference type="ARBA" id="ARBA00022967"/>
    </source>
</evidence>
<comment type="caution">
    <text evidence="8">The sequence shown here is derived from an EMBL/GenBank/DDBJ whole genome shotgun (WGS) entry which is preliminary data.</text>
</comment>
<dbReference type="AlphaFoldDB" id="A0A7W7IMQ0"/>
<dbReference type="GO" id="GO:0016887">
    <property type="term" value="F:ATP hydrolysis activity"/>
    <property type="evidence" value="ECO:0007669"/>
    <property type="project" value="InterPro"/>
</dbReference>
<organism evidence="8 9">
    <name type="scientific">Brevundimonas bullata</name>
    <dbReference type="NCBI Taxonomy" id="13160"/>
    <lineage>
        <taxon>Bacteria</taxon>
        <taxon>Pseudomonadati</taxon>
        <taxon>Pseudomonadota</taxon>
        <taxon>Alphaproteobacteria</taxon>
        <taxon>Caulobacterales</taxon>
        <taxon>Caulobacteraceae</taxon>
        <taxon>Brevundimonas</taxon>
    </lineage>
</organism>
<feature type="domain" description="ABC transporter" evidence="7">
    <location>
        <begin position="2"/>
        <end position="214"/>
    </location>
</feature>
<dbReference type="SUPFAM" id="SSF52540">
    <property type="entry name" value="P-loop containing nucleoside triphosphate hydrolases"/>
    <property type="match status" value="1"/>
</dbReference>
<dbReference type="InterPro" id="IPR027417">
    <property type="entry name" value="P-loop_NTPase"/>
</dbReference>
<keyword evidence="2" id="KW-0547">Nucleotide-binding</keyword>
<dbReference type="InterPro" id="IPR017871">
    <property type="entry name" value="ABC_transporter-like_CS"/>
</dbReference>
<dbReference type="PANTHER" id="PTHR43499:SF1">
    <property type="entry name" value="ABC TRANSPORTER I FAMILY MEMBER 1"/>
    <property type="match status" value="1"/>
</dbReference>
<evidence type="ECO:0000313" key="9">
    <source>
        <dbReference type="Proteomes" id="UP000539957"/>
    </source>
</evidence>
<dbReference type="Gene3D" id="3.40.50.300">
    <property type="entry name" value="P-loop containing nucleotide triphosphate hydrolases"/>
    <property type="match status" value="1"/>
</dbReference>
<keyword evidence="5" id="KW-1278">Translocase</keyword>
<proteinExistence type="predicted"/>
<dbReference type="Proteomes" id="UP000539957">
    <property type="component" value="Unassembled WGS sequence"/>
</dbReference>
<evidence type="ECO:0000256" key="1">
    <source>
        <dbReference type="ARBA" id="ARBA00022448"/>
    </source>
</evidence>
<dbReference type="SMART" id="SM00382">
    <property type="entry name" value="AAA"/>
    <property type="match status" value="1"/>
</dbReference>
<reference evidence="8 9" key="1">
    <citation type="submission" date="2020-08" db="EMBL/GenBank/DDBJ databases">
        <title>Functional genomics of gut bacteria from endangered species of beetles.</title>
        <authorList>
            <person name="Carlos-Shanley C."/>
        </authorList>
    </citation>
    <scope>NUCLEOTIDE SEQUENCE [LARGE SCALE GENOMIC DNA]</scope>
    <source>
        <strain evidence="8 9">S00123</strain>
    </source>
</reference>
<dbReference type="PROSITE" id="PS50893">
    <property type="entry name" value="ABC_TRANSPORTER_2"/>
    <property type="match status" value="1"/>
</dbReference>
<dbReference type="EMBL" id="JACHKY010000001">
    <property type="protein sequence ID" value="MBB4796963.1"/>
    <property type="molecule type" value="Genomic_DNA"/>
</dbReference>
<keyword evidence="6" id="KW-0472">Membrane</keyword>
<keyword evidence="1" id="KW-0813">Transport</keyword>
<keyword evidence="3" id="KW-0201">Cytochrome c-type biogenesis</keyword>
<dbReference type="GO" id="GO:0017004">
    <property type="term" value="P:cytochrome complex assembly"/>
    <property type="evidence" value="ECO:0007669"/>
    <property type="project" value="UniProtKB-KW"/>
</dbReference>